<accession>A0ABU6U1T3</accession>
<dbReference type="EMBL" id="JASCZI010120833">
    <property type="protein sequence ID" value="MED6155087.1"/>
    <property type="molecule type" value="Genomic_DNA"/>
</dbReference>
<evidence type="ECO:0000256" key="5">
    <source>
        <dbReference type="ARBA" id="ARBA00022989"/>
    </source>
</evidence>
<protein>
    <recommendedName>
        <fullName evidence="11">Protein kinase domain-containing protein</fullName>
    </recommendedName>
</protein>
<feature type="binding site" evidence="8">
    <location>
        <position position="330"/>
    </location>
    <ligand>
        <name>ATP</name>
        <dbReference type="ChEBI" id="CHEBI:30616"/>
    </ligand>
</feature>
<dbReference type="SUPFAM" id="SSF56112">
    <property type="entry name" value="Protein kinase-like (PK-like)"/>
    <property type="match status" value="1"/>
</dbReference>
<evidence type="ECO:0000256" key="3">
    <source>
        <dbReference type="ARBA" id="ARBA00022692"/>
    </source>
</evidence>
<dbReference type="InterPro" id="IPR045874">
    <property type="entry name" value="LRK10/LRL21-25-like"/>
</dbReference>
<keyword evidence="2" id="KW-0808">Transferase</keyword>
<name>A0ABU6U1T3_9FABA</name>
<keyword evidence="4 10" id="KW-0732">Signal</keyword>
<keyword evidence="8" id="KW-0067">ATP-binding</keyword>
<dbReference type="InterPro" id="IPR000719">
    <property type="entry name" value="Prot_kinase_dom"/>
</dbReference>
<evidence type="ECO:0000256" key="2">
    <source>
        <dbReference type="ARBA" id="ARBA00022527"/>
    </source>
</evidence>
<evidence type="ECO:0000256" key="8">
    <source>
        <dbReference type="PROSITE-ProRule" id="PRU10141"/>
    </source>
</evidence>
<evidence type="ECO:0000313" key="12">
    <source>
        <dbReference type="EMBL" id="MED6155087.1"/>
    </source>
</evidence>
<proteinExistence type="predicted"/>
<evidence type="ECO:0000256" key="9">
    <source>
        <dbReference type="SAM" id="Phobius"/>
    </source>
</evidence>
<dbReference type="InterPro" id="IPR025287">
    <property type="entry name" value="WAK_GUB"/>
</dbReference>
<dbReference type="PANTHER" id="PTHR27009">
    <property type="entry name" value="RUST RESISTANCE KINASE LR10-RELATED"/>
    <property type="match status" value="1"/>
</dbReference>
<dbReference type="Gene3D" id="3.30.200.20">
    <property type="entry name" value="Phosphorylase Kinase, domain 1"/>
    <property type="match status" value="1"/>
</dbReference>
<dbReference type="Gene3D" id="1.10.510.10">
    <property type="entry name" value="Transferase(Phosphotransferase) domain 1"/>
    <property type="match status" value="1"/>
</dbReference>
<evidence type="ECO:0000256" key="6">
    <source>
        <dbReference type="ARBA" id="ARBA00023136"/>
    </source>
</evidence>
<reference evidence="12 13" key="1">
    <citation type="journal article" date="2023" name="Plants (Basel)">
        <title>Bridging the Gap: Combining Genomics and Transcriptomics Approaches to Understand Stylosanthes scabra, an Orphan Legume from the Brazilian Caatinga.</title>
        <authorList>
            <person name="Ferreira-Neto J.R.C."/>
            <person name="da Silva M.D."/>
            <person name="Binneck E."/>
            <person name="de Melo N.F."/>
            <person name="da Silva R.H."/>
            <person name="de Melo A.L.T.M."/>
            <person name="Pandolfi V."/>
            <person name="Bustamante F.O."/>
            <person name="Brasileiro-Vidal A.C."/>
            <person name="Benko-Iseppon A.M."/>
        </authorList>
    </citation>
    <scope>NUCLEOTIDE SEQUENCE [LARGE SCALE GENOMIC DNA]</scope>
    <source>
        <tissue evidence="12">Leaves</tissue>
    </source>
</reference>
<evidence type="ECO:0000256" key="10">
    <source>
        <dbReference type="SAM" id="SignalP"/>
    </source>
</evidence>
<keyword evidence="2" id="KW-0418">Kinase</keyword>
<feature type="transmembrane region" description="Helical" evidence="9">
    <location>
        <begin position="239"/>
        <end position="261"/>
    </location>
</feature>
<dbReference type="InterPro" id="IPR011009">
    <property type="entry name" value="Kinase-like_dom_sf"/>
</dbReference>
<evidence type="ECO:0000256" key="4">
    <source>
        <dbReference type="ARBA" id="ARBA00022729"/>
    </source>
</evidence>
<feature type="domain" description="Protein kinase" evidence="11">
    <location>
        <begin position="302"/>
        <end position="589"/>
    </location>
</feature>
<dbReference type="InterPro" id="IPR017441">
    <property type="entry name" value="Protein_kinase_ATP_BS"/>
</dbReference>
<evidence type="ECO:0000256" key="7">
    <source>
        <dbReference type="ARBA" id="ARBA00023180"/>
    </source>
</evidence>
<feature type="chain" id="PRO_5046826902" description="Protein kinase domain-containing protein" evidence="10">
    <location>
        <begin position="24"/>
        <end position="616"/>
    </location>
</feature>
<comment type="caution">
    <text evidence="12">The sequence shown here is derived from an EMBL/GenBank/DDBJ whole genome shotgun (WGS) entry which is preliminary data.</text>
</comment>
<keyword evidence="13" id="KW-1185">Reference proteome</keyword>
<organism evidence="12 13">
    <name type="scientific">Stylosanthes scabra</name>
    <dbReference type="NCBI Taxonomy" id="79078"/>
    <lineage>
        <taxon>Eukaryota</taxon>
        <taxon>Viridiplantae</taxon>
        <taxon>Streptophyta</taxon>
        <taxon>Embryophyta</taxon>
        <taxon>Tracheophyta</taxon>
        <taxon>Spermatophyta</taxon>
        <taxon>Magnoliopsida</taxon>
        <taxon>eudicotyledons</taxon>
        <taxon>Gunneridae</taxon>
        <taxon>Pentapetalae</taxon>
        <taxon>rosids</taxon>
        <taxon>fabids</taxon>
        <taxon>Fabales</taxon>
        <taxon>Fabaceae</taxon>
        <taxon>Papilionoideae</taxon>
        <taxon>50 kb inversion clade</taxon>
        <taxon>dalbergioids sensu lato</taxon>
        <taxon>Dalbergieae</taxon>
        <taxon>Pterocarpus clade</taxon>
        <taxon>Stylosanthes</taxon>
    </lineage>
</organism>
<dbReference type="Pfam" id="PF13947">
    <property type="entry name" value="GUB_WAK_bind"/>
    <property type="match status" value="1"/>
</dbReference>
<gene>
    <name evidence="12" type="ORF">PIB30_002295</name>
</gene>
<dbReference type="PROSITE" id="PS50011">
    <property type="entry name" value="PROTEIN_KINASE_DOM"/>
    <property type="match status" value="1"/>
</dbReference>
<evidence type="ECO:0000313" key="13">
    <source>
        <dbReference type="Proteomes" id="UP001341840"/>
    </source>
</evidence>
<comment type="subcellular location">
    <subcellularLocation>
        <location evidence="1">Membrane</location>
        <topology evidence="1">Single-pass type I membrane protein</topology>
    </subcellularLocation>
</comment>
<sequence>MWYNSVAVVAVVAVAGVLCMCEGKKELCGGHRCGNGPPIRFPFRLKDKEPTECGYPYPGFDLTCDHHDTIFEMSFSETASIKFVVDSIDYEMEILRVSYPESCLRGRLLELFKTNASFSPFPLPDNDQDPRPVSVSFFSCSPDPQYPFSCPIFVAGESSTLIDDNLVSCTKVLDASSSFDFDTGSETININQLHLSWSKPSCSSCELSGKLCRLANNNNGPIKVECYEKTTHLNPIIKILMYITGGAFESLLLLLAVVFFFKTYRYFRTKGEDQARIRKFLEDYRALKPTRFSYNDIKRITNGFKDKLGEGAHGAVFKGKLSSNIIVAVKVLNNAIEGEGKDFINEVGTMGKIHHVNVVRLLGFCAQGFHRALVYDFFPRGSLHNFLSTPDNDDIFLGWEKLHQIALSIARGIEYLHHGCEHQILHFDINPHNILLDDRFTPKITDFGLAKLCSKDKSAVSMTAARGTLGYIAPEVVSRNFGTVTYKADIYSYGMLLLEMVGGRKNMEATGEGASHHILYPEWVHNLVDGGDVHVPVEDENDIKIAKKIAIVGLWCIQWHPSNRPSIKTVVKMLEGDADKLTVPSNPFNSTNSVSGGKGLVTSSRCLNLELEVIRE</sequence>
<evidence type="ECO:0000259" key="11">
    <source>
        <dbReference type="PROSITE" id="PS50011"/>
    </source>
</evidence>
<keyword evidence="3 9" id="KW-0812">Transmembrane</keyword>
<feature type="signal peptide" evidence="10">
    <location>
        <begin position="1"/>
        <end position="23"/>
    </location>
</feature>
<keyword evidence="8" id="KW-0547">Nucleotide-binding</keyword>
<keyword evidence="2" id="KW-0723">Serine/threonine-protein kinase</keyword>
<evidence type="ECO:0000256" key="1">
    <source>
        <dbReference type="ARBA" id="ARBA00004479"/>
    </source>
</evidence>
<dbReference type="PROSITE" id="PS00107">
    <property type="entry name" value="PROTEIN_KINASE_ATP"/>
    <property type="match status" value="1"/>
</dbReference>
<keyword evidence="6 9" id="KW-0472">Membrane</keyword>
<keyword evidence="5 9" id="KW-1133">Transmembrane helix</keyword>
<dbReference type="Pfam" id="PF00069">
    <property type="entry name" value="Pkinase"/>
    <property type="match status" value="1"/>
</dbReference>
<dbReference type="Proteomes" id="UP001341840">
    <property type="component" value="Unassembled WGS sequence"/>
</dbReference>
<keyword evidence="7" id="KW-0325">Glycoprotein</keyword>